<evidence type="ECO:0000313" key="2">
    <source>
        <dbReference type="EMBL" id="MBW0533751.1"/>
    </source>
</evidence>
<dbReference type="AlphaFoldDB" id="A0A9Q3FB55"/>
<organism evidence="2 3">
    <name type="scientific">Austropuccinia psidii MF-1</name>
    <dbReference type="NCBI Taxonomy" id="1389203"/>
    <lineage>
        <taxon>Eukaryota</taxon>
        <taxon>Fungi</taxon>
        <taxon>Dikarya</taxon>
        <taxon>Basidiomycota</taxon>
        <taxon>Pucciniomycotina</taxon>
        <taxon>Pucciniomycetes</taxon>
        <taxon>Pucciniales</taxon>
        <taxon>Sphaerophragmiaceae</taxon>
        <taxon>Austropuccinia</taxon>
    </lineage>
</organism>
<gene>
    <name evidence="2" type="ORF">O181_073466</name>
</gene>
<feature type="compositionally biased region" description="Polar residues" evidence="1">
    <location>
        <begin position="17"/>
        <end position="32"/>
    </location>
</feature>
<evidence type="ECO:0000256" key="1">
    <source>
        <dbReference type="SAM" id="MobiDB-lite"/>
    </source>
</evidence>
<dbReference type="Proteomes" id="UP000765509">
    <property type="component" value="Unassembled WGS sequence"/>
</dbReference>
<protein>
    <submittedName>
        <fullName evidence="2">Uncharacterized protein</fullName>
    </submittedName>
</protein>
<evidence type="ECO:0000313" key="3">
    <source>
        <dbReference type="Proteomes" id="UP000765509"/>
    </source>
</evidence>
<dbReference type="EMBL" id="AVOT02038807">
    <property type="protein sequence ID" value="MBW0533751.1"/>
    <property type="molecule type" value="Genomic_DNA"/>
</dbReference>
<accession>A0A9Q3FB55</accession>
<proteinExistence type="predicted"/>
<name>A0A9Q3FB55_9BASI</name>
<reference evidence="2" key="1">
    <citation type="submission" date="2021-03" db="EMBL/GenBank/DDBJ databases">
        <title>Draft genome sequence of rust myrtle Austropuccinia psidii MF-1, a brazilian biotype.</title>
        <authorList>
            <person name="Quecine M.C."/>
            <person name="Pachon D.M.R."/>
            <person name="Bonatelli M.L."/>
            <person name="Correr F.H."/>
            <person name="Franceschini L.M."/>
            <person name="Leite T.F."/>
            <person name="Margarido G.R.A."/>
            <person name="Almeida C.A."/>
            <person name="Ferrarezi J.A."/>
            <person name="Labate C.A."/>
        </authorList>
    </citation>
    <scope>NUCLEOTIDE SEQUENCE</scope>
    <source>
        <strain evidence="2">MF-1</strain>
    </source>
</reference>
<keyword evidence="3" id="KW-1185">Reference proteome</keyword>
<sequence length="118" mass="13639">MKSESQVRQEIVNLPTAVSETENNSAPVNNLDNNHDLGEEAPVQEPIRDKHYEYVPYYREAPKNISNQIDTRNILEEGRRKTKPPERYMLADAVPYSKATSDPLEFNDWKGAMEVEFE</sequence>
<feature type="region of interest" description="Disordered" evidence="1">
    <location>
        <begin position="17"/>
        <end position="39"/>
    </location>
</feature>
<comment type="caution">
    <text evidence="2">The sequence shown here is derived from an EMBL/GenBank/DDBJ whole genome shotgun (WGS) entry which is preliminary data.</text>
</comment>